<dbReference type="AlphaFoldDB" id="A0A2H3K1J2"/>
<proteinExistence type="predicted"/>
<gene>
    <name evidence="1" type="ORF">WOLCODRAFT_33416</name>
</gene>
<evidence type="ECO:0000313" key="1">
    <source>
        <dbReference type="EMBL" id="PCH42894.1"/>
    </source>
</evidence>
<dbReference type="EMBL" id="KB468135">
    <property type="protein sequence ID" value="PCH42894.1"/>
    <property type="molecule type" value="Genomic_DNA"/>
</dbReference>
<accession>A0A2H3K1J2</accession>
<feature type="non-terminal residue" evidence="1">
    <location>
        <position position="1"/>
    </location>
</feature>
<feature type="non-terminal residue" evidence="1">
    <location>
        <position position="132"/>
    </location>
</feature>
<dbReference type="OrthoDB" id="276422at2759"/>
<organism evidence="1 2">
    <name type="scientific">Wolfiporia cocos (strain MD-104)</name>
    <name type="common">Brown rot fungus</name>
    <dbReference type="NCBI Taxonomy" id="742152"/>
    <lineage>
        <taxon>Eukaryota</taxon>
        <taxon>Fungi</taxon>
        <taxon>Dikarya</taxon>
        <taxon>Basidiomycota</taxon>
        <taxon>Agaricomycotina</taxon>
        <taxon>Agaricomycetes</taxon>
        <taxon>Polyporales</taxon>
        <taxon>Phaeolaceae</taxon>
        <taxon>Wolfiporia</taxon>
    </lineage>
</organism>
<name>A0A2H3K1J2_WOLCO</name>
<dbReference type="OMA" id="WIENACA"/>
<reference evidence="1 2" key="1">
    <citation type="journal article" date="2012" name="Science">
        <title>The Paleozoic origin of enzymatic lignin decomposition reconstructed from 31 fungal genomes.</title>
        <authorList>
            <person name="Floudas D."/>
            <person name="Binder M."/>
            <person name="Riley R."/>
            <person name="Barry K."/>
            <person name="Blanchette R.A."/>
            <person name="Henrissat B."/>
            <person name="Martinez A.T."/>
            <person name="Otillar R."/>
            <person name="Spatafora J.W."/>
            <person name="Yadav J.S."/>
            <person name="Aerts A."/>
            <person name="Benoit I."/>
            <person name="Boyd A."/>
            <person name="Carlson A."/>
            <person name="Copeland A."/>
            <person name="Coutinho P.M."/>
            <person name="de Vries R.P."/>
            <person name="Ferreira P."/>
            <person name="Findley K."/>
            <person name="Foster B."/>
            <person name="Gaskell J."/>
            <person name="Glotzer D."/>
            <person name="Gorecki P."/>
            <person name="Heitman J."/>
            <person name="Hesse C."/>
            <person name="Hori C."/>
            <person name="Igarashi K."/>
            <person name="Jurgens J.A."/>
            <person name="Kallen N."/>
            <person name="Kersten P."/>
            <person name="Kohler A."/>
            <person name="Kuees U."/>
            <person name="Kumar T.K.A."/>
            <person name="Kuo A."/>
            <person name="LaButti K."/>
            <person name="Larrondo L.F."/>
            <person name="Lindquist E."/>
            <person name="Ling A."/>
            <person name="Lombard V."/>
            <person name="Lucas S."/>
            <person name="Lundell T."/>
            <person name="Martin R."/>
            <person name="McLaughlin D.J."/>
            <person name="Morgenstern I."/>
            <person name="Morin E."/>
            <person name="Murat C."/>
            <person name="Nagy L.G."/>
            <person name="Nolan M."/>
            <person name="Ohm R.A."/>
            <person name="Patyshakuliyeva A."/>
            <person name="Rokas A."/>
            <person name="Ruiz-Duenas F.J."/>
            <person name="Sabat G."/>
            <person name="Salamov A."/>
            <person name="Samejima M."/>
            <person name="Schmutz J."/>
            <person name="Slot J.C."/>
            <person name="St John F."/>
            <person name="Stenlid J."/>
            <person name="Sun H."/>
            <person name="Sun S."/>
            <person name="Syed K."/>
            <person name="Tsang A."/>
            <person name="Wiebenga A."/>
            <person name="Young D."/>
            <person name="Pisabarro A."/>
            <person name="Eastwood D.C."/>
            <person name="Martin F."/>
            <person name="Cullen D."/>
            <person name="Grigoriev I.V."/>
            <person name="Hibbett D.S."/>
        </authorList>
    </citation>
    <scope>NUCLEOTIDE SEQUENCE [LARGE SCALE GENOMIC DNA]</scope>
    <source>
        <strain evidence="1 2">MD-104</strain>
    </source>
</reference>
<evidence type="ECO:0000313" key="2">
    <source>
        <dbReference type="Proteomes" id="UP000218811"/>
    </source>
</evidence>
<dbReference type="Proteomes" id="UP000218811">
    <property type="component" value="Unassembled WGS sequence"/>
</dbReference>
<keyword evidence="2" id="KW-1185">Reference proteome</keyword>
<sequence length="132" mass="15022">YNEMEGFLRRRTSYTILPTPLPSDQSGTLNDFYFTDSPTQDLLSVMDACLHNLYDVPRAKGIFERLRQSEKGDIILDTRVYNSLLYAYLAMVASSQDLPAQAGIWLEDFWQLFGEVESQPGNVRPTANTYAV</sequence>
<protein>
    <submittedName>
        <fullName evidence="1">Uncharacterized protein</fullName>
    </submittedName>
</protein>